<gene>
    <name evidence="2" type="ORF">A0H76_2403</name>
</gene>
<protein>
    <submittedName>
        <fullName evidence="2">Uncharacterized protein</fullName>
    </submittedName>
</protein>
<proteinExistence type="predicted"/>
<name>A0A1X0QK25_9MICR</name>
<evidence type="ECO:0000313" key="2">
    <source>
        <dbReference type="EMBL" id="ORE00055.1"/>
    </source>
</evidence>
<dbReference type="Proteomes" id="UP000192501">
    <property type="component" value="Unassembled WGS sequence"/>
</dbReference>
<dbReference type="EMBL" id="LTAI01000071">
    <property type="protein sequence ID" value="ORE00055.1"/>
    <property type="molecule type" value="Genomic_DNA"/>
</dbReference>
<dbReference type="AlphaFoldDB" id="A0A1X0QK25"/>
<keyword evidence="1" id="KW-1133">Transmembrane helix</keyword>
<evidence type="ECO:0000256" key="1">
    <source>
        <dbReference type="SAM" id="Phobius"/>
    </source>
</evidence>
<dbReference type="VEuPathDB" id="MicrosporidiaDB:A0H76_2403"/>
<organism evidence="2 3">
    <name type="scientific">Hepatospora eriocheir</name>
    <dbReference type="NCBI Taxonomy" id="1081669"/>
    <lineage>
        <taxon>Eukaryota</taxon>
        <taxon>Fungi</taxon>
        <taxon>Fungi incertae sedis</taxon>
        <taxon>Microsporidia</taxon>
        <taxon>Hepatosporidae</taxon>
        <taxon>Hepatospora</taxon>
    </lineage>
</organism>
<evidence type="ECO:0000313" key="3">
    <source>
        <dbReference type="Proteomes" id="UP000192501"/>
    </source>
</evidence>
<keyword evidence="1" id="KW-0812">Transmembrane</keyword>
<sequence length="73" mass="8843">MIFIPIITIAFVYYFSKIYKSIVFTSINLNKVFRFHLLPVCLFIQLNTLNVIVKTFNFKYLKRIDLKNSLWYI</sequence>
<keyword evidence="1" id="KW-0472">Membrane</keyword>
<feature type="transmembrane region" description="Helical" evidence="1">
    <location>
        <begin position="33"/>
        <end position="53"/>
    </location>
</feature>
<comment type="caution">
    <text evidence="2">The sequence shown here is derived from an EMBL/GenBank/DDBJ whole genome shotgun (WGS) entry which is preliminary data.</text>
</comment>
<reference evidence="2 3" key="1">
    <citation type="journal article" date="2017" name="Environ. Microbiol.">
        <title>Decay of the glycolytic pathway and adaptation to intranuclear parasitism within Enterocytozoonidae microsporidia.</title>
        <authorList>
            <person name="Wiredu Boakye D."/>
            <person name="Jaroenlak P."/>
            <person name="Prachumwat A."/>
            <person name="Williams T.A."/>
            <person name="Bateman K.S."/>
            <person name="Itsathitphaisarn O."/>
            <person name="Sritunyalucksana K."/>
            <person name="Paszkiewicz K.H."/>
            <person name="Moore K.A."/>
            <person name="Stentiford G.D."/>
            <person name="Williams B.A."/>
        </authorList>
    </citation>
    <scope>NUCLEOTIDE SEQUENCE [LARGE SCALE GENOMIC DNA]</scope>
    <source>
        <strain evidence="3">canceri</strain>
    </source>
</reference>
<accession>A0A1X0QK25</accession>